<dbReference type="Pfam" id="PF06964">
    <property type="entry name" value="Alpha-L-AF_C"/>
    <property type="match status" value="1"/>
</dbReference>
<dbReference type="InterPro" id="IPR017853">
    <property type="entry name" value="GH"/>
</dbReference>
<organism evidence="9 10">
    <name type="scientific">Handelsmanbacteria sp. (strain RIFCSPLOWO2_12_FULL_64_10)</name>
    <dbReference type="NCBI Taxonomy" id="1817868"/>
    <lineage>
        <taxon>Bacteria</taxon>
        <taxon>Candidatus Handelsmaniibacteriota</taxon>
    </lineage>
</organism>
<dbReference type="Pfam" id="PF22848">
    <property type="entry name" value="ASD1_dom"/>
    <property type="match status" value="1"/>
</dbReference>
<evidence type="ECO:0000313" key="10">
    <source>
        <dbReference type="Proteomes" id="UP000178606"/>
    </source>
</evidence>
<dbReference type="GO" id="GO:0000272">
    <property type="term" value="P:polysaccharide catabolic process"/>
    <property type="evidence" value="ECO:0007669"/>
    <property type="project" value="TreeGrafter"/>
</dbReference>
<dbReference type="AlphaFoldDB" id="A0A1F6CM06"/>
<evidence type="ECO:0000256" key="2">
    <source>
        <dbReference type="ARBA" id="ARBA00007186"/>
    </source>
</evidence>
<evidence type="ECO:0000256" key="3">
    <source>
        <dbReference type="ARBA" id="ARBA00011165"/>
    </source>
</evidence>
<dbReference type="InterPro" id="IPR055235">
    <property type="entry name" value="ASD1_cat"/>
</dbReference>
<dbReference type="SUPFAM" id="SSF51445">
    <property type="entry name" value="(Trans)glycosidases"/>
    <property type="match status" value="1"/>
</dbReference>
<dbReference type="GO" id="GO:0046373">
    <property type="term" value="P:L-arabinose metabolic process"/>
    <property type="evidence" value="ECO:0007669"/>
    <property type="project" value="InterPro"/>
</dbReference>
<evidence type="ECO:0000256" key="6">
    <source>
        <dbReference type="ARBA" id="ARBA00023277"/>
    </source>
</evidence>
<keyword evidence="5" id="KW-0378">Hydrolase</keyword>
<dbReference type="Gene3D" id="2.60.120.260">
    <property type="entry name" value="Galactose-binding domain-like"/>
    <property type="match status" value="1"/>
</dbReference>
<dbReference type="SUPFAM" id="SSF51011">
    <property type="entry name" value="Glycosyl hydrolase domain"/>
    <property type="match status" value="1"/>
</dbReference>
<comment type="subunit">
    <text evidence="3">Homohexamer; trimer of dimers.</text>
</comment>
<accession>A0A1F6CM06</accession>
<dbReference type="PANTHER" id="PTHR43576:SF3">
    <property type="entry name" value="ALPHA-L-ARABINOFURANOSIDASE C"/>
    <property type="match status" value="1"/>
</dbReference>
<comment type="similarity">
    <text evidence="2">Belongs to the glycosyl hydrolase 51 family.</text>
</comment>
<comment type="caution">
    <text evidence="9">The sequence shown here is derived from an EMBL/GenBank/DDBJ whole genome shotgun (WGS) entry which is preliminary data.</text>
</comment>
<evidence type="ECO:0000256" key="7">
    <source>
        <dbReference type="ARBA" id="ARBA00023295"/>
    </source>
</evidence>
<dbReference type="PANTHER" id="PTHR43576">
    <property type="entry name" value="ALPHA-L-ARABINOFURANOSIDASE C-RELATED"/>
    <property type="match status" value="1"/>
</dbReference>
<dbReference type="Gene3D" id="3.20.20.80">
    <property type="entry name" value="Glycosidases"/>
    <property type="match status" value="1"/>
</dbReference>
<evidence type="ECO:0000256" key="1">
    <source>
        <dbReference type="ARBA" id="ARBA00001462"/>
    </source>
</evidence>
<name>A0A1F6CM06_HANXR</name>
<sequence>MLELVLAGGLITFSPSRDGVTRIEIDCAQRAERPINRLLFGKFTEHLGRNIYNGMWAQILQNASFADWSYFRPLWARAAREGRTSDYPMDRVLAAYERGLACWWLPYGEPGATYLLDWVAPFSGETSQRIVAPPSGAETGVAQVVYLPAHRVSAYTATLHARGQAGALRVSLVKEDAQETLASAIVKGIHEDWASFEAKLTVPEGALRRGERVEFRVGLVGGGRVHLDQVFLFPDDHISGFDPDVVRLLRESSLPLLRYPGGNFASGYHWKDGVGPIRRRPVRLNRAWSMAEPNHVGTDEFMAFCAAVGCEPMICVNAGDGAPQEAAQWVEYCNGGPDTEFGRMRAENGHTEPYGVRYWEIGNELYGAWQIGHCTPEEYAERYEAFRRAMLAADPGLLLIANGQSLAWNGPLVERKGGIVRSLSLHTLTGGGARRQTDAEKVFRALMGYTATYDHLLQALREQAARTIPDPKVAITELQVFTNVPHLPTNATQTESLFLAGILHSALRQGDLVELITHSALVNHGGGLRKERETVYPNPVHWVSHLYGNLPDATLVRTATSGETFDAEVEGLPKVTGAPLLDAVGALSQDGSRLIVLAINRDPSRAVEAVVQVEGFTPAGITEAQTVAGEGYTSRNTYDHPDAVRLERSEVQVEGPAFKVTFPPHSVTALTLKRKRE</sequence>
<evidence type="ECO:0000256" key="4">
    <source>
        <dbReference type="ARBA" id="ARBA00012670"/>
    </source>
</evidence>
<dbReference type="SMART" id="SM00813">
    <property type="entry name" value="Alpha-L-AF_C"/>
    <property type="match status" value="1"/>
</dbReference>
<dbReference type="EC" id="3.2.1.55" evidence="4"/>
<dbReference type="Proteomes" id="UP000178606">
    <property type="component" value="Unassembled WGS sequence"/>
</dbReference>
<keyword evidence="7" id="KW-0326">Glycosidase</keyword>
<dbReference type="InterPro" id="IPR013780">
    <property type="entry name" value="Glyco_hydro_b"/>
</dbReference>
<dbReference type="EMBL" id="MFKF01000210">
    <property type="protein sequence ID" value="OGG50269.1"/>
    <property type="molecule type" value="Genomic_DNA"/>
</dbReference>
<evidence type="ECO:0000313" key="9">
    <source>
        <dbReference type="EMBL" id="OGG50269.1"/>
    </source>
</evidence>
<dbReference type="Gene3D" id="2.60.40.1180">
    <property type="entry name" value="Golgi alpha-mannosidase II"/>
    <property type="match status" value="1"/>
</dbReference>
<dbReference type="GO" id="GO:0046556">
    <property type="term" value="F:alpha-L-arabinofuranosidase activity"/>
    <property type="evidence" value="ECO:0007669"/>
    <property type="project" value="UniProtKB-EC"/>
</dbReference>
<keyword evidence="6" id="KW-0119">Carbohydrate metabolism</keyword>
<dbReference type="InterPro" id="IPR010720">
    <property type="entry name" value="Alpha-L-AF_C"/>
</dbReference>
<comment type="catalytic activity">
    <reaction evidence="1">
        <text>Hydrolysis of terminal non-reducing alpha-L-arabinofuranoside residues in alpha-L-arabinosides.</text>
        <dbReference type="EC" id="3.2.1.55"/>
    </reaction>
</comment>
<reference evidence="9 10" key="1">
    <citation type="journal article" date="2016" name="Nat. Commun.">
        <title>Thousands of microbial genomes shed light on interconnected biogeochemical processes in an aquifer system.</title>
        <authorList>
            <person name="Anantharaman K."/>
            <person name="Brown C.T."/>
            <person name="Hug L.A."/>
            <person name="Sharon I."/>
            <person name="Castelle C.J."/>
            <person name="Probst A.J."/>
            <person name="Thomas B.C."/>
            <person name="Singh A."/>
            <person name="Wilkins M.J."/>
            <person name="Karaoz U."/>
            <person name="Brodie E.L."/>
            <person name="Williams K.H."/>
            <person name="Hubbard S.S."/>
            <person name="Banfield J.F."/>
        </authorList>
    </citation>
    <scope>NUCLEOTIDE SEQUENCE [LARGE SCALE GENOMIC DNA]</scope>
    <source>
        <strain evidence="10">RIFCSPLOWO2_12_FULL_64_10</strain>
    </source>
</reference>
<evidence type="ECO:0000259" key="8">
    <source>
        <dbReference type="SMART" id="SM00813"/>
    </source>
</evidence>
<gene>
    <name evidence="9" type="ORF">A3F84_18075</name>
</gene>
<protein>
    <recommendedName>
        <fullName evidence="4">non-reducing end alpha-L-arabinofuranosidase</fullName>
        <ecNumber evidence="4">3.2.1.55</ecNumber>
    </recommendedName>
</protein>
<proteinExistence type="inferred from homology"/>
<feature type="domain" description="Alpha-L-arabinofuranosidase C-terminal" evidence="8">
    <location>
        <begin position="483"/>
        <end position="666"/>
    </location>
</feature>
<evidence type="ECO:0000256" key="5">
    <source>
        <dbReference type="ARBA" id="ARBA00022801"/>
    </source>
</evidence>